<evidence type="ECO:0000313" key="6">
    <source>
        <dbReference type="EMBL" id="OQV22803.1"/>
    </source>
</evidence>
<feature type="transmembrane region" description="Helical" evidence="4">
    <location>
        <begin position="6"/>
        <end position="27"/>
    </location>
</feature>
<keyword evidence="6" id="KW-0503">Monooxygenase</keyword>
<comment type="similarity">
    <text evidence="1">Belongs to the copper type II ascorbate-dependent monooxygenase family.</text>
</comment>
<feature type="domain" description="DOMON" evidence="5">
    <location>
        <begin position="48"/>
        <end position="168"/>
    </location>
</feature>
<dbReference type="OrthoDB" id="10003276at2759"/>
<dbReference type="InterPro" id="IPR024548">
    <property type="entry name" value="Cu2_monoox_C"/>
</dbReference>
<dbReference type="InterPro" id="IPR008977">
    <property type="entry name" value="PHM/PNGase_F_dom_sf"/>
</dbReference>
<dbReference type="AlphaFoldDB" id="A0A1W0X5P2"/>
<dbReference type="EMBL" id="MTYJ01000015">
    <property type="protein sequence ID" value="OQV22803.1"/>
    <property type="molecule type" value="Genomic_DNA"/>
</dbReference>
<dbReference type="Gene3D" id="2.60.120.310">
    <property type="entry name" value="Copper type II, ascorbate-dependent monooxygenase, N-terminal domain"/>
    <property type="match status" value="1"/>
</dbReference>
<keyword evidence="2" id="KW-1015">Disulfide bond</keyword>
<sequence>MATLNFFGGLSIQIVAIIIISLAPTTIRCLDLTRTQTLSTLTGSSGQQNLDLSWGTNATHIEVQLAYPTLGWLAFGLSPTGGMDQADVLFGYVNDSTKEVVIQDRYLTANMAMMAVNLTLDTQQDWQAVSGSKNKTYTTIRAVRRLRTCDSSDRPFTNSLTSIIYAGNFVAPLSPTATIKKHNFRGTTSVNFLQDDNLDDPDISSEVSMSLEFRMDNRTITGDADTRYNCKLTTLPNFEKKYQSIASQPIINKQNMKQIHHMLLYVCKPLPAQYSSRDFFDCGPTSNSFIMQYCQNLIGGWAMGAPETEYEPADVGLPFTPEMSGLQVVLQIHYNNPERKIFTDDSGMRFLLTDKVRKYDSGTLMAGVLSLDFTMTIPPGLDTFHIQGQCSDKCTSRLLPPDGINIYSAAVHMHNRGLSGVARHFRGDQEILPPLASELHWDFNFQQSKPVEPFRKFLPGDRIVMECNYTSINDSNPVYGGEGSMEEMCLVFLDYYPKADLSTCGAMFNLPSYLDTIGLTPAKILQYGILNVSPAMLHSYNESVRHAVKGFLKGPVTSLITSQKWTPDLAAPFEDFYTEMNYLGICIGKGNVSVVLDDEPPESGWYIDQSQNTC</sequence>
<keyword evidence="3" id="KW-0325">Glycoprotein</keyword>
<organism evidence="6 7">
    <name type="scientific">Hypsibius exemplaris</name>
    <name type="common">Freshwater tardigrade</name>
    <dbReference type="NCBI Taxonomy" id="2072580"/>
    <lineage>
        <taxon>Eukaryota</taxon>
        <taxon>Metazoa</taxon>
        <taxon>Ecdysozoa</taxon>
        <taxon>Tardigrada</taxon>
        <taxon>Eutardigrada</taxon>
        <taxon>Parachela</taxon>
        <taxon>Hypsibioidea</taxon>
        <taxon>Hypsibiidae</taxon>
        <taxon>Hypsibius</taxon>
    </lineage>
</organism>
<proteinExistence type="inferred from homology"/>
<dbReference type="CDD" id="cd09631">
    <property type="entry name" value="DOMON_DOH"/>
    <property type="match status" value="1"/>
</dbReference>
<dbReference type="InterPro" id="IPR005018">
    <property type="entry name" value="DOMON_domain"/>
</dbReference>
<gene>
    <name evidence="6" type="ORF">BV898_03238</name>
</gene>
<dbReference type="InterPro" id="IPR014784">
    <property type="entry name" value="Cu2_ascorb_mOase-like_C"/>
</dbReference>
<dbReference type="InterPro" id="IPR000945">
    <property type="entry name" value="DBH-like"/>
</dbReference>
<dbReference type="GO" id="GO:0005507">
    <property type="term" value="F:copper ion binding"/>
    <property type="evidence" value="ECO:0007669"/>
    <property type="project" value="InterPro"/>
</dbReference>
<evidence type="ECO:0000259" key="5">
    <source>
        <dbReference type="PROSITE" id="PS50836"/>
    </source>
</evidence>
<evidence type="ECO:0000256" key="3">
    <source>
        <dbReference type="ARBA" id="ARBA00023180"/>
    </source>
</evidence>
<name>A0A1W0X5P2_HYPEX</name>
<keyword evidence="6" id="KW-0560">Oxidoreductase</keyword>
<dbReference type="PROSITE" id="PS50836">
    <property type="entry name" value="DOMON"/>
    <property type="match status" value="1"/>
</dbReference>
<dbReference type="SMART" id="SM00664">
    <property type="entry name" value="DoH"/>
    <property type="match status" value="1"/>
</dbReference>
<dbReference type="InterPro" id="IPR000323">
    <property type="entry name" value="Cu2_ascorb_mOase_N"/>
</dbReference>
<dbReference type="SUPFAM" id="SSF49742">
    <property type="entry name" value="PHM/PNGase F"/>
    <property type="match status" value="2"/>
</dbReference>
<evidence type="ECO:0000256" key="4">
    <source>
        <dbReference type="SAM" id="Phobius"/>
    </source>
</evidence>
<keyword evidence="7" id="KW-1185">Reference proteome</keyword>
<dbReference type="Pfam" id="PF03712">
    <property type="entry name" value="Cu2_monoox_C"/>
    <property type="match status" value="1"/>
</dbReference>
<keyword evidence="4" id="KW-0812">Transmembrane</keyword>
<dbReference type="FunFam" id="2.60.120.230:FF:000001">
    <property type="entry name" value="Monooxygenase, DBH-like 1"/>
    <property type="match status" value="1"/>
</dbReference>
<protein>
    <submittedName>
        <fullName evidence="6">DBH-like monooxygenase protein 1-like protein</fullName>
    </submittedName>
</protein>
<dbReference type="PANTHER" id="PTHR10157:SF23">
    <property type="entry name" value="MOXD1 HOMOLOG 1"/>
    <property type="match status" value="1"/>
</dbReference>
<dbReference type="Proteomes" id="UP000192578">
    <property type="component" value="Unassembled WGS sequence"/>
</dbReference>
<dbReference type="PANTHER" id="PTHR10157">
    <property type="entry name" value="DOPAMINE BETA HYDROXYLASE RELATED"/>
    <property type="match status" value="1"/>
</dbReference>
<dbReference type="GO" id="GO:0004500">
    <property type="term" value="F:dopamine beta-monooxygenase activity"/>
    <property type="evidence" value="ECO:0007669"/>
    <property type="project" value="InterPro"/>
</dbReference>
<dbReference type="Pfam" id="PF01082">
    <property type="entry name" value="Cu2_monooxygen"/>
    <property type="match status" value="1"/>
</dbReference>
<evidence type="ECO:0000256" key="2">
    <source>
        <dbReference type="ARBA" id="ARBA00023157"/>
    </source>
</evidence>
<dbReference type="InterPro" id="IPR036939">
    <property type="entry name" value="Cu2_ascorb_mOase_N_sf"/>
</dbReference>
<dbReference type="SUPFAM" id="SSF49344">
    <property type="entry name" value="CBD9-like"/>
    <property type="match status" value="1"/>
</dbReference>
<comment type="caution">
    <text evidence="6">The sequence shown here is derived from an EMBL/GenBank/DDBJ whole genome shotgun (WGS) entry which is preliminary data.</text>
</comment>
<evidence type="ECO:0000256" key="1">
    <source>
        <dbReference type="ARBA" id="ARBA00010676"/>
    </source>
</evidence>
<evidence type="ECO:0000313" key="7">
    <source>
        <dbReference type="Proteomes" id="UP000192578"/>
    </source>
</evidence>
<dbReference type="Pfam" id="PF03351">
    <property type="entry name" value="DOMON"/>
    <property type="match status" value="1"/>
</dbReference>
<keyword evidence="4" id="KW-1133">Transmembrane helix</keyword>
<accession>A0A1W0X5P2</accession>
<dbReference type="Gene3D" id="2.60.120.230">
    <property type="match status" value="1"/>
</dbReference>
<dbReference type="Gene3D" id="2.60.40.1210">
    <property type="entry name" value="Cellobiose dehydrogenase, cytochrome domain"/>
    <property type="match status" value="1"/>
</dbReference>
<keyword evidence="4" id="KW-0472">Membrane</keyword>
<dbReference type="InterPro" id="IPR045266">
    <property type="entry name" value="DOH_DOMON"/>
</dbReference>
<reference evidence="7" key="1">
    <citation type="submission" date="2017-01" db="EMBL/GenBank/DDBJ databases">
        <title>Comparative genomics of anhydrobiosis in the tardigrade Hypsibius dujardini.</title>
        <authorList>
            <person name="Yoshida Y."/>
            <person name="Koutsovoulos G."/>
            <person name="Laetsch D."/>
            <person name="Stevens L."/>
            <person name="Kumar S."/>
            <person name="Horikawa D."/>
            <person name="Ishino K."/>
            <person name="Komine S."/>
            <person name="Tomita M."/>
            <person name="Blaxter M."/>
            <person name="Arakawa K."/>
        </authorList>
    </citation>
    <scope>NUCLEOTIDE SEQUENCE [LARGE SCALE GENOMIC DNA]</scope>
    <source>
        <strain evidence="7">Z151</strain>
    </source>
</reference>